<dbReference type="EMBL" id="JAACNO010002256">
    <property type="protein sequence ID" value="KAF4134823.1"/>
    <property type="molecule type" value="Genomic_DNA"/>
</dbReference>
<dbReference type="Proteomes" id="UP000704712">
    <property type="component" value="Unassembled WGS sequence"/>
</dbReference>
<gene>
    <name evidence="1" type="ORF">GN958_ATG16079</name>
</gene>
<name>A0A8S9U3J8_PHYIN</name>
<accession>A0A8S9U3J8</accession>
<evidence type="ECO:0000313" key="1">
    <source>
        <dbReference type="EMBL" id="KAF4134823.1"/>
    </source>
</evidence>
<sequence>MPRATFEFTAISCGLALLFSRQKKEEDSGLVVAVFSQQLVALYLVSCDEKRPCLERRRLNWKHHSQLLLNEGQFRQYYRMSFRSFEKLVRMLGPSLRVDEAQLFLPSSSNAIGGLLLKQPAPASSFAQALTLHLKWCLVPTATQRPSATSCKSESFVCCEAAYGRSFCSTKSAWHGGTNRFRFGMKKMAPELMPTRMARNARSTPGSAWP</sequence>
<organism evidence="1 2">
    <name type="scientific">Phytophthora infestans</name>
    <name type="common">Potato late blight agent</name>
    <name type="synonym">Botrytis infestans</name>
    <dbReference type="NCBI Taxonomy" id="4787"/>
    <lineage>
        <taxon>Eukaryota</taxon>
        <taxon>Sar</taxon>
        <taxon>Stramenopiles</taxon>
        <taxon>Oomycota</taxon>
        <taxon>Peronosporomycetes</taxon>
        <taxon>Peronosporales</taxon>
        <taxon>Peronosporaceae</taxon>
        <taxon>Phytophthora</taxon>
    </lineage>
</organism>
<dbReference type="AlphaFoldDB" id="A0A8S9U3J8"/>
<proteinExistence type="predicted"/>
<reference evidence="1" key="1">
    <citation type="submission" date="2020-03" db="EMBL/GenBank/DDBJ databases">
        <title>Hybrid Assembly of Korean Phytophthora infestans isolates.</title>
        <authorList>
            <person name="Prokchorchik M."/>
            <person name="Lee Y."/>
            <person name="Seo J."/>
            <person name="Cho J.-H."/>
            <person name="Park Y.-E."/>
            <person name="Jang D.-C."/>
            <person name="Im J.-S."/>
            <person name="Choi J.-G."/>
            <person name="Park H.-J."/>
            <person name="Lee G.-B."/>
            <person name="Lee Y.-G."/>
            <person name="Hong S.-Y."/>
            <person name="Cho K."/>
            <person name="Sohn K.H."/>
        </authorList>
    </citation>
    <scope>NUCLEOTIDE SEQUENCE</scope>
    <source>
        <strain evidence="1">KR_2_A2</strain>
    </source>
</reference>
<protein>
    <submittedName>
        <fullName evidence="1">Uncharacterized protein</fullName>
    </submittedName>
</protein>
<comment type="caution">
    <text evidence="1">The sequence shown here is derived from an EMBL/GenBank/DDBJ whole genome shotgun (WGS) entry which is preliminary data.</text>
</comment>
<evidence type="ECO:0000313" key="2">
    <source>
        <dbReference type="Proteomes" id="UP000704712"/>
    </source>
</evidence>